<organism evidence="1 2">
    <name type="scientific">Parerythrobacter lacustris</name>
    <dbReference type="NCBI Taxonomy" id="2969984"/>
    <lineage>
        <taxon>Bacteria</taxon>
        <taxon>Pseudomonadati</taxon>
        <taxon>Pseudomonadota</taxon>
        <taxon>Alphaproteobacteria</taxon>
        <taxon>Sphingomonadales</taxon>
        <taxon>Erythrobacteraceae</taxon>
        <taxon>Parerythrobacter</taxon>
    </lineage>
</organism>
<evidence type="ECO:0000313" key="2">
    <source>
        <dbReference type="Proteomes" id="UP001206067"/>
    </source>
</evidence>
<name>A0ABT1XU92_9SPHN</name>
<keyword evidence="2" id="KW-1185">Reference proteome</keyword>
<gene>
    <name evidence="1" type="ORF">NSO95_14905</name>
</gene>
<evidence type="ECO:0000313" key="1">
    <source>
        <dbReference type="EMBL" id="MCR2835234.1"/>
    </source>
</evidence>
<reference evidence="1 2" key="1">
    <citation type="submission" date="2022-08" db="EMBL/GenBank/DDBJ databases">
        <title>Polyphasic taxonomy analysis of Qipengyuania sp.RS5-5.</title>
        <authorList>
            <person name="Xamxidin M."/>
            <person name="Wu M."/>
        </authorList>
    </citation>
    <scope>NUCLEOTIDE SEQUENCE [LARGE SCALE GENOMIC DNA]</scope>
    <source>
        <strain evidence="1 2">RS5-5</strain>
    </source>
</reference>
<sequence>MLFDLEAYAIKRAGFPLAVCAKAELSNSCYEARIADKFPGGDVEYSADPAVAQVIIEVVRYDRLCFQSVVPWAEAVMIWNAERYDAVDLILRFTRENEEGVEEETLRVPIERI</sequence>
<accession>A0ABT1XU92</accession>
<comment type="caution">
    <text evidence="1">The sequence shown here is derived from an EMBL/GenBank/DDBJ whole genome shotgun (WGS) entry which is preliminary data.</text>
</comment>
<protein>
    <submittedName>
        <fullName evidence="1">Uncharacterized protein</fullName>
    </submittedName>
</protein>
<dbReference type="RefSeq" id="WP_257597126.1">
    <property type="nucleotide sequence ID" value="NZ_JANKHH010000008.1"/>
</dbReference>
<dbReference type="Proteomes" id="UP001206067">
    <property type="component" value="Unassembled WGS sequence"/>
</dbReference>
<dbReference type="EMBL" id="JANKHH010000008">
    <property type="protein sequence ID" value="MCR2835234.1"/>
    <property type="molecule type" value="Genomic_DNA"/>
</dbReference>
<proteinExistence type="predicted"/>